<dbReference type="AlphaFoldDB" id="A0A7R7YI53"/>
<proteinExistence type="predicted"/>
<dbReference type="GeneID" id="3169895"/>
<evidence type="ECO:0000313" key="3">
    <source>
        <dbReference type="Proteomes" id="UP000596099"/>
    </source>
</evidence>
<keyword evidence="1" id="KW-0732">Signal</keyword>
<reference evidence="3" key="1">
    <citation type="submission" date="2021-01" db="EMBL/GenBank/DDBJ databases">
        <title>Complete Genome Sequence of Thermus thermophilus Strain HB5018, Isolated from Mine Onsen Hot Spring.</title>
        <authorList>
            <person name="Miyazaki K."/>
            <person name="Moriya T."/>
            <person name="Nemoto N."/>
            <person name="Oshima T."/>
            <person name="Yura K."/>
            <person name="Bessho Y."/>
        </authorList>
    </citation>
    <scope>NUCLEOTIDE SEQUENCE [LARGE SCALE GENOMIC DNA]</scope>
    <source>
        <strain evidence="3">HB5018</strain>
    </source>
</reference>
<feature type="signal peptide" evidence="1">
    <location>
        <begin position="1"/>
        <end position="20"/>
    </location>
</feature>
<feature type="chain" id="PRO_5032354956" evidence="1">
    <location>
        <begin position="21"/>
        <end position="247"/>
    </location>
</feature>
<protein>
    <submittedName>
        <fullName evidence="2">Uncharacterized protein</fullName>
    </submittedName>
</protein>
<evidence type="ECO:0000256" key="1">
    <source>
        <dbReference type="SAM" id="SignalP"/>
    </source>
</evidence>
<gene>
    <name evidence="2" type="ORF">TthHB5018_08090</name>
</gene>
<dbReference type="Proteomes" id="UP000596099">
    <property type="component" value="Chromosome"/>
</dbReference>
<organism evidence="2 3">
    <name type="scientific">Thermus thermophilus</name>
    <dbReference type="NCBI Taxonomy" id="274"/>
    <lineage>
        <taxon>Bacteria</taxon>
        <taxon>Thermotogati</taxon>
        <taxon>Deinococcota</taxon>
        <taxon>Deinococci</taxon>
        <taxon>Thermales</taxon>
        <taxon>Thermaceae</taxon>
        <taxon>Thermus</taxon>
    </lineage>
</organism>
<name>A0A7R7YI53_THETH</name>
<sequence length="247" mass="26450">MKKHILWLLALAFAAGVAMAQVGFPSEGDLDGDVEELYDENHDQAAVKEKVKVIIPPRYALHLTEDEWNLDLNDPAEAPSDYVYDPSNPQPPAEGCYLVPKAVKTLSDLASYLGSGGVLRPIGAYPAAKDYDGDGKLEDDEKGTLICVNHKTLQKFSNDPEGWQLSVSVTGTPASGFGYFGLADFISMMPMGGFVTNSLPSGPHVVASGDGPTGGWLDDLIVEGFWFDGSELDGTYTIDVTFTLAGL</sequence>
<accession>A0A7R7YI53</accession>
<dbReference type="EMBL" id="AP024270">
    <property type="protein sequence ID" value="BCP65875.1"/>
    <property type="molecule type" value="Genomic_DNA"/>
</dbReference>
<evidence type="ECO:0000313" key="2">
    <source>
        <dbReference type="EMBL" id="BCP65875.1"/>
    </source>
</evidence>
<dbReference type="RefSeq" id="WP_011228187.1">
    <property type="nucleotide sequence ID" value="NZ_AP024270.1"/>
</dbReference>